<keyword evidence="3" id="KW-0067">ATP-binding</keyword>
<dbReference type="OrthoDB" id="548867at2759"/>
<dbReference type="InterPro" id="IPR027417">
    <property type="entry name" value="P-loop_NTPase"/>
</dbReference>
<dbReference type="PANTHER" id="PTHR12169">
    <property type="entry name" value="ATPASE N2B"/>
    <property type="match status" value="1"/>
</dbReference>
<name>A0A9P7ZAM6_9HELO</name>
<evidence type="ECO:0000256" key="4">
    <source>
        <dbReference type="SAM" id="MobiDB-lite"/>
    </source>
</evidence>
<feature type="region of interest" description="Disordered" evidence="4">
    <location>
        <begin position="687"/>
        <end position="707"/>
    </location>
</feature>
<comment type="caution">
    <text evidence="5">The sequence shown here is derived from an EMBL/GenBank/DDBJ whole genome shotgun (WGS) entry which is preliminary data.</text>
</comment>
<feature type="region of interest" description="Disordered" evidence="4">
    <location>
        <begin position="537"/>
        <end position="573"/>
    </location>
</feature>
<dbReference type="Gene3D" id="3.40.50.300">
    <property type="entry name" value="P-loop containing nucleotide triphosphate hydrolases"/>
    <property type="match status" value="1"/>
</dbReference>
<dbReference type="Proteomes" id="UP000887226">
    <property type="component" value="Unassembled WGS sequence"/>
</dbReference>
<dbReference type="CDD" id="cd00009">
    <property type="entry name" value="AAA"/>
    <property type="match status" value="1"/>
</dbReference>
<evidence type="ECO:0000256" key="1">
    <source>
        <dbReference type="ARBA" id="ARBA00010322"/>
    </source>
</evidence>
<protein>
    <submittedName>
        <fullName evidence="5">AFG1-like ATPase-domain-containing protein</fullName>
    </submittedName>
</protein>
<keyword evidence="6" id="KW-1185">Reference proteome</keyword>
<accession>A0A9P7ZAM6</accession>
<gene>
    <name evidence="5" type="ORF">BJ878DRAFT_111607</name>
</gene>
<sequence>MPPMTASLNSLTVTNPLVLYRTLLALKKIDPDPAQHRLALELQNVYFRLKDYSPEDEYGARLKAITKASELTTPSKFVDNGRTVAIPGHPLRQNPLFSHLFPKSRNAHALALTKVLTSHEAALNLKSPKGMLLYGEVGTGKSMLLDLLASSLPNPKKRRWHFNTFMLEILSRLESLRLSRPSQSSEYSMVWLANELIIQSPILFLDEFQLPDRASSKILSNLLTPFFQLGGVLVASSNRMPDELMKANGMNFSVEARGAGVRSWLGLGGRRERGAVLPDNEYGQFVEMLKARCEFWDMNASRDWRRRQAENRDDAAVERVEKSREELLGSFTGWENPEEISSMLFETATSDDGESTTTALRPLKYFLSTSTDSVFRDAEASLFPPETTTPIPWQPATLHVYGRIVSVPQQHDGITQWTFASLCASSFGPADYITLASTYHTLVLTDVPILRISQKNEARRFITLLDALYEARCKLLIRAAAGPDELFFPETKQAISIDGERCSGREENDGADAVYSETLSEIYQDATAPFRPNVSPYISSSSSGYDPNEDSDFGPLGRRSETGHIGGADFGKTGSFTGEDERFAFKRARSRLWEMCGERWHGREEDGWWMPVPREVRRWEGVSGEVCLKGGLEGGGIGSDMKMGGFVELEEVAGLKRDHELGAPFREVGEKPTVIGEAQTWGVGKCGKQSGALGRSIGDLGDRAKKE</sequence>
<dbReference type="InterPro" id="IPR005654">
    <property type="entry name" value="ATPase_AFG1-like"/>
</dbReference>
<dbReference type="GO" id="GO:0005524">
    <property type="term" value="F:ATP binding"/>
    <property type="evidence" value="ECO:0007669"/>
    <property type="project" value="UniProtKB-KW"/>
</dbReference>
<dbReference type="GO" id="GO:0016887">
    <property type="term" value="F:ATP hydrolysis activity"/>
    <property type="evidence" value="ECO:0007669"/>
    <property type="project" value="InterPro"/>
</dbReference>
<dbReference type="PANTHER" id="PTHR12169:SF2">
    <property type="entry name" value="AFG1P"/>
    <property type="match status" value="1"/>
</dbReference>
<comment type="similarity">
    <text evidence="1">Belongs to the AFG1 ATPase family.</text>
</comment>
<keyword evidence="2" id="KW-0547">Nucleotide-binding</keyword>
<dbReference type="Pfam" id="PF03969">
    <property type="entry name" value="AFG1_ATPase"/>
    <property type="match status" value="2"/>
</dbReference>
<dbReference type="GO" id="GO:0005739">
    <property type="term" value="C:mitochondrion"/>
    <property type="evidence" value="ECO:0007669"/>
    <property type="project" value="TreeGrafter"/>
</dbReference>
<evidence type="ECO:0000256" key="3">
    <source>
        <dbReference type="ARBA" id="ARBA00022840"/>
    </source>
</evidence>
<evidence type="ECO:0000256" key="2">
    <source>
        <dbReference type="ARBA" id="ARBA00022741"/>
    </source>
</evidence>
<dbReference type="EMBL" id="MU253759">
    <property type="protein sequence ID" value="KAG9247953.1"/>
    <property type="molecule type" value="Genomic_DNA"/>
</dbReference>
<reference evidence="5" key="1">
    <citation type="journal article" date="2021" name="IMA Fungus">
        <title>Genomic characterization of three marine fungi, including Emericellopsis atlantica sp. nov. with signatures of a generalist lifestyle and marine biomass degradation.</title>
        <authorList>
            <person name="Hagestad O.C."/>
            <person name="Hou L."/>
            <person name="Andersen J.H."/>
            <person name="Hansen E.H."/>
            <person name="Altermark B."/>
            <person name="Li C."/>
            <person name="Kuhnert E."/>
            <person name="Cox R.J."/>
            <person name="Crous P.W."/>
            <person name="Spatafora J.W."/>
            <person name="Lail K."/>
            <person name="Amirebrahimi M."/>
            <person name="Lipzen A."/>
            <person name="Pangilinan J."/>
            <person name="Andreopoulos W."/>
            <person name="Hayes R.D."/>
            <person name="Ng V."/>
            <person name="Grigoriev I.V."/>
            <person name="Jackson S.A."/>
            <person name="Sutton T.D.S."/>
            <person name="Dobson A.D.W."/>
            <person name="Rama T."/>
        </authorList>
    </citation>
    <scope>NUCLEOTIDE SEQUENCE</scope>
    <source>
        <strain evidence="5">TRa3180A</strain>
    </source>
</reference>
<proteinExistence type="inferred from homology"/>
<organism evidence="5 6">
    <name type="scientific">Calycina marina</name>
    <dbReference type="NCBI Taxonomy" id="1763456"/>
    <lineage>
        <taxon>Eukaryota</taxon>
        <taxon>Fungi</taxon>
        <taxon>Dikarya</taxon>
        <taxon>Ascomycota</taxon>
        <taxon>Pezizomycotina</taxon>
        <taxon>Leotiomycetes</taxon>
        <taxon>Helotiales</taxon>
        <taxon>Pezizellaceae</taxon>
        <taxon>Calycina</taxon>
    </lineage>
</organism>
<evidence type="ECO:0000313" key="5">
    <source>
        <dbReference type="EMBL" id="KAG9247953.1"/>
    </source>
</evidence>
<dbReference type="SUPFAM" id="SSF52540">
    <property type="entry name" value="P-loop containing nucleoside triphosphate hydrolases"/>
    <property type="match status" value="1"/>
</dbReference>
<evidence type="ECO:0000313" key="6">
    <source>
        <dbReference type="Proteomes" id="UP000887226"/>
    </source>
</evidence>
<dbReference type="AlphaFoldDB" id="A0A9P7ZAM6"/>